<accession>A0ABQ5MK02</accession>
<evidence type="ECO:0000313" key="2">
    <source>
        <dbReference type="EMBL" id="GLB49719.1"/>
    </source>
</evidence>
<feature type="coiled-coil region" evidence="1">
    <location>
        <begin position="14"/>
        <end position="41"/>
    </location>
</feature>
<proteinExistence type="predicted"/>
<evidence type="ECO:0000313" key="3">
    <source>
        <dbReference type="Proteomes" id="UP001143543"/>
    </source>
</evidence>
<keyword evidence="1" id="KW-0175">Coiled coil</keyword>
<gene>
    <name evidence="2" type="ORF">Y10_20870</name>
</gene>
<evidence type="ECO:0000256" key="1">
    <source>
        <dbReference type="SAM" id="Coils"/>
    </source>
</evidence>
<evidence type="ECO:0008006" key="4">
    <source>
        <dbReference type="Google" id="ProtNLM"/>
    </source>
</evidence>
<organism evidence="2 3">
    <name type="scientific">Neptunitalea lumnitzerae</name>
    <dbReference type="NCBI Taxonomy" id="2965509"/>
    <lineage>
        <taxon>Bacteria</taxon>
        <taxon>Pseudomonadati</taxon>
        <taxon>Bacteroidota</taxon>
        <taxon>Flavobacteriia</taxon>
        <taxon>Flavobacteriales</taxon>
        <taxon>Flavobacteriaceae</taxon>
        <taxon>Neptunitalea</taxon>
    </lineage>
</organism>
<protein>
    <recommendedName>
        <fullName evidence="4">Hydrolase</fullName>
    </recommendedName>
</protein>
<reference evidence="2" key="1">
    <citation type="submission" date="2022-07" db="EMBL/GenBank/DDBJ databases">
        <title>Taxonomy of Novel Oxalotrophic and Methylotrophic Bacteria.</title>
        <authorList>
            <person name="Sahin N."/>
            <person name="Tani A."/>
        </authorList>
    </citation>
    <scope>NUCLEOTIDE SEQUENCE</scope>
    <source>
        <strain evidence="2">Y10</strain>
    </source>
</reference>
<name>A0ABQ5MK02_9FLAO</name>
<dbReference type="Proteomes" id="UP001143543">
    <property type="component" value="Unassembled WGS sequence"/>
</dbReference>
<keyword evidence="3" id="KW-1185">Reference proteome</keyword>
<sequence>MNAKKAYVETGNTINELHIENKRLKEDAKKLQDSLKSVTITLADTDYFSLENDNQALDYFYGNDIPDVSKFVADKLIETNTLNANGNPLIPYVGTNGTMRINKVKVLNHRWVICDFTDGKNWGQLMIEYFINDDKTVDFTTIAHVLYS</sequence>
<dbReference type="EMBL" id="BRVO01000002">
    <property type="protein sequence ID" value="GLB49719.1"/>
    <property type="molecule type" value="Genomic_DNA"/>
</dbReference>
<comment type="caution">
    <text evidence="2">The sequence shown here is derived from an EMBL/GenBank/DDBJ whole genome shotgun (WGS) entry which is preliminary data.</text>
</comment>